<evidence type="ECO:0000256" key="2">
    <source>
        <dbReference type="SAM" id="Phobius"/>
    </source>
</evidence>
<dbReference type="EMBL" id="QKYT01002228">
    <property type="protein sequence ID" value="RIA78727.1"/>
    <property type="molecule type" value="Genomic_DNA"/>
</dbReference>
<evidence type="ECO:0000256" key="1">
    <source>
        <dbReference type="SAM" id="MobiDB-lite"/>
    </source>
</evidence>
<feature type="non-terminal residue" evidence="3">
    <location>
        <position position="1"/>
    </location>
</feature>
<dbReference type="Proteomes" id="UP000265703">
    <property type="component" value="Unassembled WGS sequence"/>
</dbReference>
<evidence type="ECO:0000313" key="3">
    <source>
        <dbReference type="EMBL" id="RIA78727.1"/>
    </source>
</evidence>
<keyword evidence="2" id="KW-0812">Transmembrane</keyword>
<name>A0A397S440_9GLOM</name>
<sequence length="349" mass="39144">KIARWIEDNWKRLVISIVFLIVLLIISGWKKNIDFFYCGIAISKFVTSILFASGDSKTVDNIFFTSVFFTIAPFVVNLGFVFLIMIHEFTKDPRVGVDNGTESQPEKDGEYDLPNHVSPNQVPPSLSKWIKDGGRCRKAGLVMFALLAGIDIENLNFLKKLNNLNSNLFEEKENEKYFKIGSLFNTVIEDISNIVIQENAKKLVASSSVEGTVSLTQNGTDHFLRLNNVGRKQFYTDLITELAEAIPAKKDRLDTNFRYMYDASKDPKQIILSINVKHDMTSALAALEGSSDSLNGTSIVDLLDKISVDSIVNNLNIMIRNKTVTVLANGEISQYLDSGYGYQKTRKNS</sequence>
<proteinExistence type="predicted"/>
<gene>
    <name evidence="3" type="ORF">C1645_851208</name>
</gene>
<feature type="region of interest" description="Disordered" evidence="1">
    <location>
        <begin position="96"/>
        <end position="115"/>
    </location>
</feature>
<comment type="caution">
    <text evidence="3">The sequence shown here is derived from an EMBL/GenBank/DDBJ whole genome shotgun (WGS) entry which is preliminary data.</text>
</comment>
<feature type="transmembrane region" description="Helical" evidence="2">
    <location>
        <begin position="61"/>
        <end position="86"/>
    </location>
</feature>
<accession>A0A397S440</accession>
<organism evidence="3 4">
    <name type="scientific">Glomus cerebriforme</name>
    <dbReference type="NCBI Taxonomy" id="658196"/>
    <lineage>
        <taxon>Eukaryota</taxon>
        <taxon>Fungi</taxon>
        <taxon>Fungi incertae sedis</taxon>
        <taxon>Mucoromycota</taxon>
        <taxon>Glomeromycotina</taxon>
        <taxon>Glomeromycetes</taxon>
        <taxon>Glomerales</taxon>
        <taxon>Glomeraceae</taxon>
        <taxon>Glomus</taxon>
    </lineage>
</organism>
<reference evidence="3 4" key="1">
    <citation type="submission" date="2018-06" db="EMBL/GenBank/DDBJ databases">
        <title>Comparative genomics reveals the genomic features of Rhizophagus irregularis, R. cerebriforme, R. diaphanum and Gigaspora rosea, and their symbiotic lifestyle signature.</title>
        <authorList>
            <person name="Morin E."/>
            <person name="San Clemente H."/>
            <person name="Chen E.C.H."/>
            <person name="De La Providencia I."/>
            <person name="Hainaut M."/>
            <person name="Kuo A."/>
            <person name="Kohler A."/>
            <person name="Murat C."/>
            <person name="Tang N."/>
            <person name="Roy S."/>
            <person name="Loubradou J."/>
            <person name="Henrissat B."/>
            <person name="Grigoriev I.V."/>
            <person name="Corradi N."/>
            <person name="Roux C."/>
            <person name="Martin F.M."/>
        </authorList>
    </citation>
    <scope>NUCLEOTIDE SEQUENCE [LARGE SCALE GENOMIC DNA]</scope>
    <source>
        <strain evidence="3 4">DAOM 227022</strain>
    </source>
</reference>
<keyword evidence="2" id="KW-1133">Transmembrane helix</keyword>
<keyword evidence="2" id="KW-0472">Membrane</keyword>
<dbReference type="STRING" id="658196.A0A397S440"/>
<protein>
    <submittedName>
        <fullName evidence="3">Uncharacterized protein</fullName>
    </submittedName>
</protein>
<feature type="transmembrane region" description="Helical" evidence="2">
    <location>
        <begin position="12"/>
        <end position="29"/>
    </location>
</feature>
<dbReference type="AlphaFoldDB" id="A0A397S440"/>
<dbReference type="OrthoDB" id="2449006at2759"/>
<feature type="transmembrane region" description="Helical" evidence="2">
    <location>
        <begin position="35"/>
        <end position="54"/>
    </location>
</feature>
<evidence type="ECO:0000313" key="4">
    <source>
        <dbReference type="Proteomes" id="UP000265703"/>
    </source>
</evidence>
<keyword evidence="4" id="KW-1185">Reference proteome</keyword>